<dbReference type="GeneID" id="25283017"/>
<evidence type="ECO:0000313" key="2">
    <source>
        <dbReference type="EMBL" id="KEF55354.1"/>
    </source>
</evidence>
<dbReference type="Proteomes" id="UP000027920">
    <property type="component" value="Unassembled WGS sequence"/>
</dbReference>
<dbReference type="EMBL" id="AMGV01000007">
    <property type="protein sequence ID" value="KEF55354.1"/>
    <property type="molecule type" value="Genomic_DNA"/>
</dbReference>
<gene>
    <name evidence="2" type="ORF">A1O9_08104</name>
</gene>
<feature type="non-terminal residue" evidence="2">
    <location>
        <position position="1"/>
    </location>
</feature>
<proteinExistence type="predicted"/>
<comment type="caution">
    <text evidence="2">The sequence shown here is derived from an EMBL/GenBank/DDBJ whole genome shotgun (WGS) entry which is preliminary data.</text>
</comment>
<dbReference type="OrthoDB" id="4120930at2759"/>
<dbReference type="AlphaFoldDB" id="A0A072P5J7"/>
<dbReference type="HOGENOM" id="CLU_2126902_0_0_1"/>
<keyword evidence="3" id="KW-1185">Reference proteome</keyword>
<sequence length="114" mass="12811">GDPEPLDQRYVLRRDARHFFNYGRVFSILMPEPKGQAPLKADAGNEYPRTVITGPKRGEIYNSIPTTAVIRQKHGYCICVPIDSYRSKSLGSKNLSMQEKQAHAIVYSSSQSIP</sequence>
<protein>
    <recommendedName>
        <fullName evidence="1">DUF6590 domain-containing protein</fullName>
    </recommendedName>
</protein>
<organism evidence="2 3">
    <name type="scientific">Exophiala aquamarina CBS 119918</name>
    <dbReference type="NCBI Taxonomy" id="1182545"/>
    <lineage>
        <taxon>Eukaryota</taxon>
        <taxon>Fungi</taxon>
        <taxon>Dikarya</taxon>
        <taxon>Ascomycota</taxon>
        <taxon>Pezizomycotina</taxon>
        <taxon>Eurotiomycetes</taxon>
        <taxon>Chaetothyriomycetidae</taxon>
        <taxon>Chaetothyriales</taxon>
        <taxon>Herpotrichiellaceae</taxon>
        <taxon>Exophiala</taxon>
    </lineage>
</organism>
<feature type="domain" description="DUF6590" evidence="1">
    <location>
        <begin position="17"/>
        <end position="111"/>
    </location>
</feature>
<feature type="non-terminal residue" evidence="2">
    <location>
        <position position="114"/>
    </location>
</feature>
<reference evidence="2 3" key="1">
    <citation type="submission" date="2013-03" db="EMBL/GenBank/DDBJ databases">
        <title>The Genome Sequence of Exophiala aquamarina CBS 119918.</title>
        <authorList>
            <consortium name="The Broad Institute Genomics Platform"/>
            <person name="Cuomo C."/>
            <person name="de Hoog S."/>
            <person name="Gorbushina A."/>
            <person name="Walker B."/>
            <person name="Young S.K."/>
            <person name="Zeng Q."/>
            <person name="Gargeya S."/>
            <person name="Fitzgerald M."/>
            <person name="Haas B."/>
            <person name="Abouelleil A."/>
            <person name="Allen A.W."/>
            <person name="Alvarado L."/>
            <person name="Arachchi H.M."/>
            <person name="Berlin A.M."/>
            <person name="Chapman S.B."/>
            <person name="Gainer-Dewar J."/>
            <person name="Goldberg J."/>
            <person name="Griggs A."/>
            <person name="Gujja S."/>
            <person name="Hansen M."/>
            <person name="Howarth C."/>
            <person name="Imamovic A."/>
            <person name="Ireland A."/>
            <person name="Larimer J."/>
            <person name="McCowan C."/>
            <person name="Murphy C."/>
            <person name="Pearson M."/>
            <person name="Poon T.W."/>
            <person name="Priest M."/>
            <person name="Roberts A."/>
            <person name="Saif S."/>
            <person name="Shea T."/>
            <person name="Sisk P."/>
            <person name="Sykes S."/>
            <person name="Wortman J."/>
            <person name="Nusbaum C."/>
            <person name="Birren B."/>
        </authorList>
    </citation>
    <scope>NUCLEOTIDE SEQUENCE [LARGE SCALE GENOMIC DNA]</scope>
    <source>
        <strain evidence="2 3">CBS 119918</strain>
    </source>
</reference>
<evidence type="ECO:0000259" key="1">
    <source>
        <dbReference type="Pfam" id="PF20233"/>
    </source>
</evidence>
<accession>A0A072P5J7</accession>
<dbReference type="STRING" id="1182545.A0A072P5J7"/>
<dbReference type="VEuPathDB" id="FungiDB:A1O9_08104"/>
<dbReference type="RefSeq" id="XP_013257944.1">
    <property type="nucleotide sequence ID" value="XM_013402490.1"/>
</dbReference>
<name>A0A072P5J7_9EURO</name>
<dbReference type="InterPro" id="IPR046497">
    <property type="entry name" value="DUF6590"/>
</dbReference>
<evidence type="ECO:0000313" key="3">
    <source>
        <dbReference type="Proteomes" id="UP000027920"/>
    </source>
</evidence>
<dbReference type="Pfam" id="PF20233">
    <property type="entry name" value="DUF6590"/>
    <property type="match status" value="1"/>
</dbReference>